<evidence type="ECO:0008006" key="4">
    <source>
        <dbReference type="Google" id="ProtNLM"/>
    </source>
</evidence>
<keyword evidence="3" id="KW-1185">Reference proteome</keyword>
<dbReference type="Proteomes" id="UP000289340">
    <property type="component" value="Chromosome 6"/>
</dbReference>
<dbReference type="AlphaFoldDB" id="A0A445KDE1"/>
<reference evidence="2 3" key="1">
    <citation type="submission" date="2018-09" db="EMBL/GenBank/DDBJ databases">
        <title>A high-quality reference genome of wild soybean provides a powerful tool to mine soybean genomes.</title>
        <authorList>
            <person name="Xie M."/>
            <person name="Chung C.Y.L."/>
            <person name="Li M.-W."/>
            <person name="Wong F.-L."/>
            <person name="Chan T.-F."/>
            <person name="Lam H.-M."/>
        </authorList>
    </citation>
    <scope>NUCLEOTIDE SEQUENCE [LARGE SCALE GENOMIC DNA]</scope>
    <source>
        <strain evidence="3">cv. W05</strain>
        <tissue evidence="2">Hypocotyl of etiolated seedlings</tissue>
    </source>
</reference>
<feature type="transmembrane region" description="Helical" evidence="1">
    <location>
        <begin position="84"/>
        <end position="104"/>
    </location>
</feature>
<keyword evidence="1" id="KW-0472">Membrane</keyword>
<evidence type="ECO:0000313" key="2">
    <source>
        <dbReference type="EMBL" id="RZC08881.1"/>
    </source>
</evidence>
<gene>
    <name evidence="2" type="ORF">D0Y65_015550</name>
</gene>
<dbReference type="EMBL" id="QZWG01000006">
    <property type="protein sequence ID" value="RZC08881.1"/>
    <property type="molecule type" value="Genomic_DNA"/>
</dbReference>
<evidence type="ECO:0000313" key="3">
    <source>
        <dbReference type="Proteomes" id="UP000289340"/>
    </source>
</evidence>
<accession>A0A445KDE1</accession>
<protein>
    <recommendedName>
        <fullName evidence="4">Reverse transcriptase zinc-binding domain-containing protein</fullName>
    </recommendedName>
</protein>
<sequence length="210" mass="24075">MGLSRVCDKATLYPLFFFAWQRRGTKRNMYNLLNLFDSYGQASGQMISPEKCLFFLGAMSPRKIYEVKDQLGFLLLGPSPSHTWASLFLLLVNSIINGMLAYSFKVYSWPRSMIKDLDSCIRNFVWVDLQRLPVKIKMQLLSSVHDFHPGNEWLIPSLLLDIIPHLSNVVSHVTPSPLLDDLPVQCPTENDTLLFKDASGFLKPRENRDH</sequence>
<name>A0A445KDE1_GLYSO</name>
<keyword evidence="1" id="KW-1133">Transmembrane helix</keyword>
<proteinExistence type="predicted"/>
<evidence type="ECO:0000256" key="1">
    <source>
        <dbReference type="SAM" id="Phobius"/>
    </source>
</evidence>
<organism evidence="2 3">
    <name type="scientific">Glycine soja</name>
    <name type="common">Wild soybean</name>
    <dbReference type="NCBI Taxonomy" id="3848"/>
    <lineage>
        <taxon>Eukaryota</taxon>
        <taxon>Viridiplantae</taxon>
        <taxon>Streptophyta</taxon>
        <taxon>Embryophyta</taxon>
        <taxon>Tracheophyta</taxon>
        <taxon>Spermatophyta</taxon>
        <taxon>Magnoliopsida</taxon>
        <taxon>eudicotyledons</taxon>
        <taxon>Gunneridae</taxon>
        <taxon>Pentapetalae</taxon>
        <taxon>rosids</taxon>
        <taxon>fabids</taxon>
        <taxon>Fabales</taxon>
        <taxon>Fabaceae</taxon>
        <taxon>Papilionoideae</taxon>
        <taxon>50 kb inversion clade</taxon>
        <taxon>NPAAA clade</taxon>
        <taxon>indigoferoid/millettioid clade</taxon>
        <taxon>Phaseoleae</taxon>
        <taxon>Glycine</taxon>
        <taxon>Glycine subgen. Soja</taxon>
    </lineage>
</organism>
<comment type="caution">
    <text evidence="2">The sequence shown here is derived from an EMBL/GenBank/DDBJ whole genome shotgun (WGS) entry which is preliminary data.</text>
</comment>
<keyword evidence="1" id="KW-0812">Transmembrane</keyword>